<dbReference type="SMR" id="A0A8T3A9M0"/>
<dbReference type="SMART" id="SM00360">
    <property type="entry name" value="RRM"/>
    <property type="match status" value="1"/>
</dbReference>
<feature type="domain" description="NTF2" evidence="5">
    <location>
        <begin position="18"/>
        <end position="134"/>
    </location>
</feature>
<dbReference type="InterPro" id="IPR012677">
    <property type="entry name" value="Nucleotide-bd_a/b_plait_sf"/>
</dbReference>
<dbReference type="PANTHER" id="PTHR10693">
    <property type="entry name" value="RAS GTPASE-ACTIVATING PROTEIN-BINDING PROTEIN"/>
    <property type="match status" value="1"/>
</dbReference>
<feature type="compositionally biased region" description="Acidic residues" evidence="3">
    <location>
        <begin position="172"/>
        <end position="189"/>
    </location>
</feature>
<dbReference type="CDD" id="cd00590">
    <property type="entry name" value="RRM_SF"/>
    <property type="match status" value="1"/>
</dbReference>
<dbReference type="SUPFAM" id="SSF54928">
    <property type="entry name" value="RNA-binding domain, RBD"/>
    <property type="match status" value="1"/>
</dbReference>
<name>A0A8T3A9M0_DENNO</name>
<dbReference type="Gene3D" id="3.30.70.330">
    <property type="match status" value="1"/>
</dbReference>
<protein>
    <submittedName>
        <fullName evidence="6">Uncharacterized protein</fullName>
    </submittedName>
</protein>
<dbReference type="OrthoDB" id="339151at2759"/>
<organism evidence="6 7">
    <name type="scientific">Dendrobium nobile</name>
    <name type="common">Orchid</name>
    <dbReference type="NCBI Taxonomy" id="94219"/>
    <lineage>
        <taxon>Eukaryota</taxon>
        <taxon>Viridiplantae</taxon>
        <taxon>Streptophyta</taxon>
        <taxon>Embryophyta</taxon>
        <taxon>Tracheophyta</taxon>
        <taxon>Spermatophyta</taxon>
        <taxon>Magnoliopsida</taxon>
        <taxon>Liliopsida</taxon>
        <taxon>Asparagales</taxon>
        <taxon>Orchidaceae</taxon>
        <taxon>Epidendroideae</taxon>
        <taxon>Malaxideae</taxon>
        <taxon>Dendrobiinae</taxon>
        <taxon>Dendrobium</taxon>
    </lineage>
</organism>
<dbReference type="AlphaFoldDB" id="A0A8T3A9M0"/>
<comment type="caution">
    <text evidence="6">The sequence shown here is derived from an EMBL/GenBank/DDBJ whole genome shotgun (WGS) entry which is preliminary data.</text>
</comment>
<sequence length="458" mass="50245">MASQQSTPAGSVRYAQLVGNAFVQQFFLVLHKSPDQLHRFYKECSKLGRPGPKGEMSTISSLQDINEKILSMDYSEYRTQIKTVDAQETLNGGVLVLVTGYLFGKDDVRRDFTQSFLLATQETGYYVLNDIFRFVEEEDQQQEQQGLANETWVPFSAENGTVTPQEHYPSEQSEEEPEKDEITEEEVYDPSERGGESSNDTAEHVEKEINEVPNALQPTVAGSNPSTGRKPNVSYASIVMAMKEKPAPVSVAKSAPNEAVPTDTEQKAPAAPTPAAPTPAPALARAAKVPARGSYAAETNVAQESEAEGYSIYIKRLPLNATCAQLEEVFKIFGPIKPNGIQVRRNMLHGFCFGFVEFEVADAVKSAIKASPVLIGGRKAYVEEKRTNAPRVNNQARFAPGRGAGFRGNGMRGRGYYGGGRGYGRWGGDYSYRPDFGNRGGRGGGPFWPRRRYGTPQA</sequence>
<dbReference type="PROSITE" id="PS50177">
    <property type="entry name" value="NTF2_DOMAIN"/>
    <property type="match status" value="1"/>
</dbReference>
<dbReference type="PROSITE" id="PS50102">
    <property type="entry name" value="RRM"/>
    <property type="match status" value="1"/>
</dbReference>
<feature type="region of interest" description="Disordered" evidence="3">
    <location>
        <begin position="159"/>
        <end position="230"/>
    </location>
</feature>
<gene>
    <name evidence="6" type="ORF">KFK09_026927</name>
</gene>
<dbReference type="Pfam" id="PF00076">
    <property type="entry name" value="RRM_1"/>
    <property type="match status" value="1"/>
</dbReference>
<evidence type="ECO:0000313" key="6">
    <source>
        <dbReference type="EMBL" id="KAI0492651.1"/>
    </source>
</evidence>
<dbReference type="FunFam" id="3.10.450.50:FF:000003">
    <property type="entry name" value="Nuclear transport factor 2 family protein"/>
    <property type="match status" value="1"/>
</dbReference>
<feature type="compositionally biased region" description="Polar residues" evidence="3">
    <location>
        <begin position="216"/>
        <end position="229"/>
    </location>
</feature>
<feature type="compositionally biased region" description="Pro residues" evidence="3">
    <location>
        <begin position="271"/>
        <end position="280"/>
    </location>
</feature>
<evidence type="ECO:0000256" key="3">
    <source>
        <dbReference type="SAM" id="MobiDB-lite"/>
    </source>
</evidence>
<evidence type="ECO:0000259" key="5">
    <source>
        <dbReference type="PROSITE" id="PS50177"/>
    </source>
</evidence>
<evidence type="ECO:0000313" key="7">
    <source>
        <dbReference type="Proteomes" id="UP000829196"/>
    </source>
</evidence>
<evidence type="ECO:0000256" key="1">
    <source>
        <dbReference type="ARBA" id="ARBA00022884"/>
    </source>
</evidence>
<dbReference type="EMBL" id="JAGYWB010000018">
    <property type="protein sequence ID" value="KAI0492651.1"/>
    <property type="molecule type" value="Genomic_DNA"/>
</dbReference>
<feature type="domain" description="RRM" evidence="4">
    <location>
        <begin position="310"/>
        <end position="387"/>
    </location>
</feature>
<dbReference type="InterPro" id="IPR035979">
    <property type="entry name" value="RBD_domain_sf"/>
</dbReference>
<dbReference type="GO" id="GO:0003729">
    <property type="term" value="F:mRNA binding"/>
    <property type="evidence" value="ECO:0007669"/>
    <property type="project" value="TreeGrafter"/>
</dbReference>
<dbReference type="InterPro" id="IPR018222">
    <property type="entry name" value="Nuclear_transport_factor_2_euk"/>
</dbReference>
<dbReference type="SUPFAM" id="SSF54427">
    <property type="entry name" value="NTF2-like"/>
    <property type="match status" value="1"/>
</dbReference>
<dbReference type="GO" id="GO:0005829">
    <property type="term" value="C:cytosol"/>
    <property type="evidence" value="ECO:0007669"/>
    <property type="project" value="TreeGrafter"/>
</dbReference>
<proteinExistence type="predicted"/>
<dbReference type="CDD" id="cd00780">
    <property type="entry name" value="NTF2"/>
    <property type="match status" value="1"/>
</dbReference>
<dbReference type="InterPro" id="IPR000504">
    <property type="entry name" value="RRM_dom"/>
</dbReference>
<dbReference type="Gene3D" id="3.10.450.50">
    <property type="match status" value="1"/>
</dbReference>
<dbReference type="InterPro" id="IPR002075">
    <property type="entry name" value="NTF2_dom"/>
</dbReference>
<keyword evidence="1 2" id="KW-0694">RNA-binding</keyword>
<dbReference type="PANTHER" id="PTHR10693:SF20">
    <property type="entry name" value="AT27578P"/>
    <property type="match status" value="1"/>
</dbReference>
<dbReference type="InterPro" id="IPR039539">
    <property type="entry name" value="Ras_GTPase_bind_prot"/>
</dbReference>
<feature type="compositionally biased region" description="Basic and acidic residues" evidence="3">
    <location>
        <begin position="190"/>
        <end position="210"/>
    </location>
</feature>
<dbReference type="Proteomes" id="UP000829196">
    <property type="component" value="Unassembled WGS sequence"/>
</dbReference>
<dbReference type="Pfam" id="PF02136">
    <property type="entry name" value="NTF2"/>
    <property type="match status" value="1"/>
</dbReference>
<evidence type="ECO:0000259" key="4">
    <source>
        <dbReference type="PROSITE" id="PS50102"/>
    </source>
</evidence>
<accession>A0A8T3A9M0</accession>
<dbReference type="InterPro" id="IPR032710">
    <property type="entry name" value="NTF2-like_dom_sf"/>
</dbReference>
<feature type="region of interest" description="Disordered" evidence="3">
    <location>
        <begin position="252"/>
        <end position="284"/>
    </location>
</feature>
<evidence type="ECO:0000256" key="2">
    <source>
        <dbReference type="PROSITE-ProRule" id="PRU00176"/>
    </source>
</evidence>
<keyword evidence="7" id="KW-1185">Reference proteome</keyword>
<reference evidence="6" key="1">
    <citation type="journal article" date="2022" name="Front. Genet.">
        <title>Chromosome-Scale Assembly of the Dendrobium nobile Genome Provides Insights Into the Molecular Mechanism of the Biosynthesis of the Medicinal Active Ingredient of Dendrobium.</title>
        <authorList>
            <person name="Xu Q."/>
            <person name="Niu S.-C."/>
            <person name="Li K.-L."/>
            <person name="Zheng P.-J."/>
            <person name="Zhang X.-J."/>
            <person name="Jia Y."/>
            <person name="Liu Y."/>
            <person name="Niu Y.-X."/>
            <person name="Yu L.-H."/>
            <person name="Chen D.-F."/>
            <person name="Zhang G.-Q."/>
        </authorList>
    </citation>
    <scope>NUCLEOTIDE SEQUENCE</scope>
    <source>
        <tissue evidence="6">Leaf</tissue>
    </source>
</reference>
<dbReference type="GO" id="GO:1990904">
    <property type="term" value="C:ribonucleoprotein complex"/>
    <property type="evidence" value="ECO:0007669"/>
    <property type="project" value="TreeGrafter"/>
</dbReference>